<keyword evidence="1" id="KW-0472">Membrane</keyword>
<reference evidence="2 3" key="1">
    <citation type="journal article" date="2016" name="Int. J. Syst. Evol. Microbiol.">
        <title>Resolving the Complexity of Human Skin Metagenomes Using Single-Molecule Sequencing.</title>
        <authorList>
            <consortium name="NISC Comparative Sequencing Program"/>
            <person name="Tsai Y.C."/>
            <person name="Conlan S."/>
            <person name="Deming C."/>
            <person name="Segre J.A."/>
            <person name="Kong H.H."/>
            <person name="Korlach J."/>
            <person name="Oh J."/>
        </authorList>
    </citation>
    <scope>NUCLEOTIDE SEQUENCE [LARGE SCALE GENOMIC DNA]</scope>
    <source>
        <strain evidence="2 3">1B08</strain>
    </source>
</reference>
<evidence type="ECO:0000313" key="3">
    <source>
        <dbReference type="Proteomes" id="UP000070339"/>
    </source>
</evidence>
<accession>A0ABR5V7C1</accession>
<proteinExistence type="predicted"/>
<evidence type="ECO:0000313" key="2">
    <source>
        <dbReference type="EMBL" id="KXU17419.1"/>
    </source>
</evidence>
<comment type="caution">
    <text evidence="2">The sequence shown here is derived from an EMBL/GenBank/DDBJ whole genome shotgun (WGS) entry which is preliminary data.</text>
</comment>
<name>A0ABR5V7C1_9CORY</name>
<protein>
    <submittedName>
        <fullName evidence="2">Uncharacterized protein</fullName>
    </submittedName>
</protein>
<keyword evidence="3" id="KW-1185">Reference proteome</keyword>
<organism evidence="2 3">
    <name type="scientific">Corynebacterium simulans</name>
    <dbReference type="NCBI Taxonomy" id="146827"/>
    <lineage>
        <taxon>Bacteria</taxon>
        <taxon>Bacillati</taxon>
        <taxon>Actinomycetota</taxon>
        <taxon>Actinomycetes</taxon>
        <taxon>Mycobacteriales</taxon>
        <taxon>Corynebacteriaceae</taxon>
        <taxon>Corynebacterium</taxon>
    </lineage>
</organism>
<sequence>MARLEEAASASARAFTAPYMAWPEIFACAPAYILRCLMRPFEKLVRKSRENRS</sequence>
<keyword evidence="1" id="KW-0812">Transmembrane</keyword>
<feature type="transmembrane region" description="Helical" evidence="1">
    <location>
        <begin position="20"/>
        <end position="38"/>
    </location>
</feature>
<dbReference type="Proteomes" id="UP000070339">
    <property type="component" value="Unassembled WGS sequence"/>
</dbReference>
<gene>
    <name evidence="2" type="ORF">WM41_1945</name>
</gene>
<evidence type="ECO:0000256" key="1">
    <source>
        <dbReference type="SAM" id="Phobius"/>
    </source>
</evidence>
<keyword evidence="1" id="KW-1133">Transmembrane helix</keyword>
<dbReference type="EMBL" id="LTEB01000035">
    <property type="protein sequence ID" value="KXU17419.1"/>
    <property type="molecule type" value="Genomic_DNA"/>
</dbReference>